<dbReference type="AlphaFoldDB" id="A0A1E4TP52"/>
<sequence length="58" mass="6536">MFQRSAALSNPGSRKVIVAALLSLPVVYYALTAKSRESKDFHKAFEKEYKAEMNSKNI</sequence>
<organism evidence="1 2">
    <name type="scientific">Pachysolen tannophilus NRRL Y-2460</name>
    <dbReference type="NCBI Taxonomy" id="669874"/>
    <lineage>
        <taxon>Eukaryota</taxon>
        <taxon>Fungi</taxon>
        <taxon>Dikarya</taxon>
        <taxon>Ascomycota</taxon>
        <taxon>Saccharomycotina</taxon>
        <taxon>Pichiomycetes</taxon>
        <taxon>Pachysolenaceae</taxon>
        <taxon>Pachysolen</taxon>
    </lineage>
</organism>
<proteinExistence type="predicted"/>
<evidence type="ECO:0000313" key="1">
    <source>
        <dbReference type="EMBL" id="ODV93534.1"/>
    </source>
</evidence>
<gene>
    <name evidence="1" type="ORF">PACTADRAFT_52103</name>
</gene>
<accession>A0A1E4TP52</accession>
<evidence type="ECO:0000313" key="2">
    <source>
        <dbReference type="Proteomes" id="UP000094236"/>
    </source>
</evidence>
<dbReference type="Proteomes" id="UP000094236">
    <property type="component" value="Unassembled WGS sequence"/>
</dbReference>
<dbReference type="EMBL" id="KV454018">
    <property type="protein sequence ID" value="ODV93534.1"/>
    <property type="molecule type" value="Genomic_DNA"/>
</dbReference>
<protein>
    <submittedName>
        <fullName evidence="1">Uncharacterized protein</fullName>
    </submittedName>
</protein>
<name>A0A1E4TP52_PACTA</name>
<reference evidence="2" key="1">
    <citation type="submission" date="2016-05" db="EMBL/GenBank/DDBJ databases">
        <title>Comparative genomics of biotechnologically important yeasts.</title>
        <authorList>
            <consortium name="DOE Joint Genome Institute"/>
            <person name="Riley R."/>
            <person name="Haridas S."/>
            <person name="Wolfe K.H."/>
            <person name="Lopes M.R."/>
            <person name="Hittinger C.T."/>
            <person name="Goker M."/>
            <person name="Salamov A."/>
            <person name="Wisecaver J."/>
            <person name="Long T.M."/>
            <person name="Aerts A.L."/>
            <person name="Barry K."/>
            <person name="Choi C."/>
            <person name="Clum A."/>
            <person name="Coughlan A.Y."/>
            <person name="Deshpande S."/>
            <person name="Douglass A.P."/>
            <person name="Hanson S.J."/>
            <person name="Klenk H.-P."/>
            <person name="Labutti K."/>
            <person name="Lapidus A."/>
            <person name="Lindquist E."/>
            <person name="Lipzen A."/>
            <person name="Meier-Kolthoff J.P."/>
            <person name="Ohm R.A."/>
            <person name="Otillar R.P."/>
            <person name="Pangilinan J."/>
            <person name="Peng Y."/>
            <person name="Rokas A."/>
            <person name="Rosa C.A."/>
            <person name="Scheuner C."/>
            <person name="Sibirny A.A."/>
            <person name="Slot J.C."/>
            <person name="Stielow J.B."/>
            <person name="Sun H."/>
            <person name="Kurtzman C.P."/>
            <person name="Blackwell M."/>
            <person name="Grigoriev I.V."/>
            <person name="Jeffries T.W."/>
        </authorList>
    </citation>
    <scope>NUCLEOTIDE SEQUENCE [LARGE SCALE GENOMIC DNA]</scope>
    <source>
        <strain evidence="2">NRRL Y-2460</strain>
    </source>
</reference>
<keyword evidence="2" id="KW-1185">Reference proteome</keyword>